<sequence>MPKEPEFATAGSQRWLQIAVAKAPHLIEQALRDAGAIEEDETLAWCSPIGFTHFAEYRDEAAFRMLGIGEFPIRDLTDFWPRRGPVWDGLAVTNRERFVLVEAKAHVAEVLSPPSKAGLKSRAIIDAALEEARVFYAPRSNKVWSEHFYQYVNRLAHQYLVAHVNELPSRLVFLDFYNARDMKGPSSAAEWVGVAKLIHAFLGLPESLERFGVYHAFVDVEELENALCSPSQLG</sequence>
<dbReference type="KEGG" id="tvi:Thivi_3403"/>
<dbReference type="OrthoDB" id="8446429at2"/>
<dbReference type="Proteomes" id="UP000006062">
    <property type="component" value="Chromosome"/>
</dbReference>
<keyword evidence="2" id="KW-1185">Reference proteome</keyword>
<proteinExistence type="predicted"/>
<name>I3YE55_THIV6</name>
<dbReference type="HOGENOM" id="CLU_1244889_0_0_6"/>
<gene>
    <name evidence="1" type="ordered locus">Thivi_3403</name>
</gene>
<organism evidence="1 2">
    <name type="scientific">Thiocystis violascens (strain ATCC 17096 / DSM 198 / 6111)</name>
    <name type="common">Chromatium violascens</name>
    <dbReference type="NCBI Taxonomy" id="765911"/>
    <lineage>
        <taxon>Bacteria</taxon>
        <taxon>Pseudomonadati</taxon>
        <taxon>Pseudomonadota</taxon>
        <taxon>Gammaproteobacteria</taxon>
        <taxon>Chromatiales</taxon>
        <taxon>Chromatiaceae</taxon>
        <taxon>Thiocystis</taxon>
    </lineage>
</organism>
<reference evidence="1 2" key="1">
    <citation type="submission" date="2012-06" db="EMBL/GenBank/DDBJ databases">
        <title>Complete sequence of Thiocystis violascens DSM 198.</title>
        <authorList>
            <consortium name="US DOE Joint Genome Institute"/>
            <person name="Lucas S."/>
            <person name="Han J."/>
            <person name="Lapidus A."/>
            <person name="Cheng J.-F."/>
            <person name="Goodwin L."/>
            <person name="Pitluck S."/>
            <person name="Peters L."/>
            <person name="Ovchinnikova G."/>
            <person name="Teshima H."/>
            <person name="Detter J.C."/>
            <person name="Han C."/>
            <person name="Tapia R."/>
            <person name="Land M."/>
            <person name="Hauser L."/>
            <person name="Kyrpides N."/>
            <person name="Ivanova N."/>
            <person name="Pagani I."/>
            <person name="Vogl K."/>
            <person name="Liu Z."/>
            <person name="Frigaard N.-U."/>
            <person name="Bryant D."/>
            <person name="Woyke T."/>
        </authorList>
    </citation>
    <scope>NUCLEOTIDE SEQUENCE [LARGE SCALE GENOMIC DNA]</scope>
    <source>
        <strain evidence="2">ATCC 17096 / DSM 198 / 6111</strain>
    </source>
</reference>
<dbReference type="EMBL" id="CP003154">
    <property type="protein sequence ID" value="AFL75273.1"/>
    <property type="molecule type" value="Genomic_DNA"/>
</dbReference>
<dbReference type="STRING" id="765911.Thivi_3403"/>
<evidence type="ECO:0000313" key="1">
    <source>
        <dbReference type="EMBL" id="AFL75273.1"/>
    </source>
</evidence>
<dbReference type="eggNOG" id="ENOG5032WRB">
    <property type="taxonomic scope" value="Bacteria"/>
</dbReference>
<evidence type="ECO:0000313" key="2">
    <source>
        <dbReference type="Proteomes" id="UP000006062"/>
    </source>
</evidence>
<dbReference type="AlphaFoldDB" id="I3YE55"/>
<protein>
    <submittedName>
        <fullName evidence="1">Uncharacterized protein</fullName>
    </submittedName>
</protein>
<dbReference type="RefSeq" id="WP_014779678.1">
    <property type="nucleotide sequence ID" value="NC_018012.1"/>
</dbReference>
<accession>I3YE55</accession>